<evidence type="ECO:0000256" key="3">
    <source>
        <dbReference type="PIRSR" id="PIRSR006241-50"/>
    </source>
</evidence>
<feature type="active site" description="Proton donor/acceptor" evidence="3">
    <location>
        <position position="232"/>
    </location>
</feature>
<reference evidence="5" key="1">
    <citation type="journal article" date="2014" name="Int. J. Syst. Evol. Microbiol.">
        <title>Complete genome sequence of Corynebacterium casei LMG S-19264T (=DSM 44701T), isolated from a smear-ripened cheese.</title>
        <authorList>
            <consortium name="US DOE Joint Genome Institute (JGI-PGF)"/>
            <person name="Walter F."/>
            <person name="Albersmeier A."/>
            <person name="Kalinowski J."/>
            <person name="Ruckert C."/>
        </authorList>
    </citation>
    <scope>NUCLEOTIDE SEQUENCE</scope>
    <source>
        <strain evidence="5">JCM 31311</strain>
    </source>
</reference>
<keyword evidence="1 2" id="KW-0413">Isomerase</keyword>
<feature type="active site" description="Proton donor/acceptor" evidence="3">
    <location>
        <position position="133"/>
    </location>
</feature>
<dbReference type="Proteomes" id="UP000603865">
    <property type="component" value="Unassembled WGS sequence"/>
</dbReference>
<evidence type="ECO:0000313" key="5">
    <source>
        <dbReference type="EMBL" id="GGR26299.1"/>
    </source>
</evidence>
<organism evidence="5 6">
    <name type="scientific">Deinococcus ruber</name>
    <dbReference type="NCBI Taxonomy" id="1848197"/>
    <lineage>
        <taxon>Bacteria</taxon>
        <taxon>Thermotogati</taxon>
        <taxon>Deinococcota</taxon>
        <taxon>Deinococci</taxon>
        <taxon>Deinococcales</taxon>
        <taxon>Deinococcaceae</taxon>
        <taxon>Deinococcus</taxon>
    </lineage>
</organism>
<comment type="caution">
    <text evidence="5">The sequence shown here is derived from an EMBL/GenBank/DDBJ whole genome shotgun (WGS) entry which is preliminary data.</text>
</comment>
<dbReference type="InterPro" id="IPR026040">
    <property type="entry name" value="HyI-like"/>
</dbReference>
<proteinExistence type="inferred from homology"/>
<dbReference type="RefSeq" id="WP_189092501.1">
    <property type="nucleotide sequence ID" value="NZ_BMQL01000038.1"/>
</dbReference>
<keyword evidence="6" id="KW-1185">Reference proteome</keyword>
<comment type="similarity">
    <text evidence="2">Belongs to the hyi family.</text>
</comment>
<dbReference type="GO" id="GO:0016853">
    <property type="term" value="F:isomerase activity"/>
    <property type="evidence" value="ECO:0007669"/>
    <property type="project" value="UniProtKB-KW"/>
</dbReference>
<reference evidence="5" key="2">
    <citation type="submission" date="2020-09" db="EMBL/GenBank/DDBJ databases">
        <authorList>
            <person name="Sun Q."/>
            <person name="Ohkuma M."/>
        </authorList>
    </citation>
    <scope>NUCLEOTIDE SEQUENCE</scope>
    <source>
        <strain evidence="5">JCM 31311</strain>
    </source>
</reference>
<dbReference type="PIRSF" id="PIRSF006241">
    <property type="entry name" value="HyI"/>
    <property type="match status" value="1"/>
</dbReference>
<evidence type="ECO:0000313" key="6">
    <source>
        <dbReference type="Proteomes" id="UP000603865"/>
    </source>
</evidence>
<name>A0A918FDZ2_9DEIO</name>
<dbReference type="Pfam" id="PF01261">
    <property type="entry name" value="AP_endonuc_2"/>
    <property type="match status" value="1"/>
</dbReference>
<evidence type="ECO:0000256" key="1">
    <source>
        <dbReference type="ARBA" id="ARBA00023235"/>
    </source>
</evidence>
<gene>
    <name evidence="5" type="ORF">GCM10008957_42310</name>
</gene>
<dbReference type="InterPro" id="IPR036237">
    <property type="entry name" value="Xyl_isomerase-like_sf"/>
</dbReference>
<protein>
    <submittedName>
        <fullName evidence="5">Hydroxypyruvate isomerase</fullName>
    </submittedName>
</protein>
<evidence type="ECO:0000259" key="4">
    <source>
        <dbReference type="Pfam" id="PF01261"/>
    </source>
</evidence>
<dbReference type="InterPro" id="IPR050417">
    <property type="entry name" value="Sugar_Epim/Isomerase"/>
</dbReference>
<dbReference type="InterPro" id="IPR013022">
    <property type="entry name" value="Xyl_isomerase-like_TIM-brl"/>
</dbReference>
<evidence type="ECO:0000256" key="2">
    <source>
        <dbReference type="PIRNR" id="PIRNR006241"/>
    </source>
</evidence>
<dbReference type="AlphaFoldDB" id="A0A918FDZ2"/>
<dbReference type="PANTHER" id="PTHR43489:SF3">
    <property type="entry name" value="XYLOSE ISOMERASE DOMAIN PROTEIN TIM BARREL"/>
    <property type="match status" value="1"/>
</dbReference>
<dbReference type="Gene3D" id="3.20.20.150">
    <property type="entry name" value="Divalent-metal-dependent TIM barrel enzymes"/>
    <property type="match status" value="1"/>
</dbReference>
<dbReference type="PANTHER" id="PTHR43489">
    <property type="entry name" value="ISOMERASE"/>
    <property type="match status" value="1"/>
</dbReference>
<dbReference type="SUPFAM" id="SSF51658">
    <property type="entry name" value="Xylose isomerase-like"/>
    <property type="match status" value="1"/>
</dbReference>
<sequence length="269" mass="29611">MNVRQSFTWWSFAGRGLDTDGLLSGAARIGYAAVELIPQELWSRARHFGLQISAMNGHASIEEGLNRRAHHERIVRELETNVRMAADQGIPNLICFSGNRAGQPDGEGASITAEVLRRISPIAEHAGITLVLELLNSRVDHPDYQCDHLQWGLDVTKAVNSPAVKLLYDIYHAQVMDGNLIHSIRAHHASIGHYHTAGCPGRHELDDTQEIQYPPVLRAIAATGYDGYLAHEFVPTGETLQALRAAYLLTEQAVSTKDDGREDGVNNVL</sequence>
<accession>A0A918FDZ2</accession>
<feature type="domain" description="Xylose isomerase-like TIM barrel" evidence="4">
    <location>
        <begin position="27"/>
        <end position="234"/>
    </location>
</feature>
<dbReference type="EMBL" id="BMQL01000038">
    <property type="protein sequence ID" value="GGR26299.1"/>
    <property type="molecule type" value="Genomic_DNA"/>
</dbReference>